<feature type="non-terminal residue" evidence="1">
    <location>
        <position position="134"/>
    </location>
</feature>
<reference evidence="1" key="1">
    <citation type="submission" date="2020-02" db="EMBL/GenBank/DDBJ databases">
        <authorList>
            <person name="Meier V. D."/>
        </authorList>
    </citation>
    <scope>NUCLEOTIDE SEQUENCE</scope>
    <source>
        <strain evidence="1">AVDCRST_MAG93</strain>
    </source>
</reference>
<organism evidence="1">
    <name type="scientific">uncultured Chloroflexia bacterium</name>
    <dbReference type="NCBI Taxonomy" id="1672391"/>
    <lineage>
        <taxon>Bacteria</taxon>
        <taxon>Bacillati</taxon>
        <taxon>Chloroflexota</taxon>
        <taxon>Chloroflexia</taxon>
        <taxon>environmental samples</taxon>
    </lineage>
</organism>
<dbReference type="AlphaFoldDB" id="A0A6J4LRY1"/>
<name>A0A6J4LRY1_9CHLR</name>
<dbReference type="EMBL" id="CADCTR010002172">
    <property type="protein sequence ID" value="CAA9336542.1"/>
    <property type="molecule type" value="Genomic_DNA"/>
</dbReference>
<gene>
    <name evidence="1" type="ORF">AVDCRST_MAG93-6441</name>
</gene>
<proteinExistence type="predicted"/>
<evidence type="ECO:0000313" key="1">
    <source>
        <dbReference type="EMBL" id="CAA9336542.1"/>
    </source>
</evidence>
<protein>
    <submittedName>
        <fullName evidence="1">Uncharacterized protein</fullName>
    </submittedName>
</protein>
<accession>A0A6J4LRY1</accession>
<sequence>MDGRFRFFHPISYRNQSPRRSRSRYRWIGPCFIFLLAFQLLAFQAQAQPSVKNQTSMFPGHAVSSRPTAPSRHHILWTDNCDPRTDVSHCSVGDLDILTPFYDVVDSLGAQLVYHVPTSLQELNQYDVVITNFC</sequence>